<organism evidence="1 2">
    <name type="scientific">Ficus carica</name>
    <name type="common">Common fig</name>
    <dbReference type="NCBI Taxonomy" id="3494"/>
    <lineage>
        <taxon>Eukaryota</taxon>
        <taxon>Viridiplantae</taxon>
        <taxon>Streptophyta</taxon>
        <taxon>Embryophyta</taxon>
        <taxon>Tracheophyta</taxon>
        <taxon>Spermatophyta</taxon>
        <taxon>Magnoliopsida</taxon>
        <taxon>eudicotyledons</taxon>
        <taxon>Gunneridae</taxon>
        <taxon>Pentapetalae</taxon>
        <taxon>rosids</taxon>
        <taxon>fabids</taxon>
        <taxon>Rosales</taxon>
        <taxon>Moraceae</taxon>
        <taxon>Ficeae</taxon>
        <taxon>Ficus</taxon>
    </lineage>
</organism>
<dbReference type="Proteomes" id="UP001187192">
    <property type="component" value="Unassembled WGS sequence"/>
</dbReference>
<gene>
    <name evidence="1" type="ORF">TIFTF001_036057</name>
</gene>
<evidence type="ECO:0000313" key="2">
    <source>
        <dbReference type="Proteomes" id="UP001187192"/>
    </source>
</evidence>
<name>A0AA88JAA6_FICCA</name>
<dbReference type="AlphaFoldDB" id="A0AA88JAA6"/>
<reference evidence="1" key="1">
    <citation type="submission" date="2023-07" db="EMBL/GenBank/DDBJ databases">
        <title>draft genome sequence of fig (Ficus carica).</title>
        <authorList>
            <person name="Takahashi T."/>
            <person name="Nishimura K."/>
        </authorList>
    </citation>
    <scope>NUCLEOTIDE SEQUENCE</scope>
</reference>
<comment type="caution">
    <text evidence="1">The sequence shown here is derived from an EMBL/GenBank/DDBJ whole genome shotgun (WGS) entry which is preliminary data.</text>
</comment>
<sequence>MFTIDNSYGKNKIKFQVRFGPWFELDWAGCPNHSMAARHVVLAELKLMTYVYAVVRLAWLEIKEDKLRLNSMTLARTNHIAPCVTIATHGLVLLTWQAHALPKPQHDRPLEETTPLGLALMNQHSRLPSLALWQAKACTLHPRAGHSRECHNKLVALMSKHSS</sequence>
<accession>A0AA88JAA6</accession>
<protein>
    <submittedName>
        <fullName evidence="1">Uncharacterized protein</fullName>
    </submittedName>
</protein>
<evidence type="ECO:0000313" key="1">
    <source>
        <dbReference type="EMBL" id="GMN66994.1"/>
    </source>
</evidence>
<proteinExistence type="predicted"/>
<keyword evidence="2" id="KW-1185">Reference proteome</keyword>
<dbReference type="EMBL" id="BTGU01000390">
    <property type="protein sequence ID" value="GMN66994.1"/>
    <property type="molecule type" value="Genomic_DNA"/>
</dbReference>